<dbReference type="EMBL" id="JAUHHV010000008">
    <property type="protein sequence ID" value="KAK1415816.1"/>
    <property type="molecule type" value="Genomic_DNA"/>
</dbReference>
<proteinExistence type="predicted"/>
<sequence>MTLKKIYPPSRLLPIHQIKNKRDPIPISKSSLKSLEPSTSAATCTTAGHFPITSPTKITKLSSQWTQASRFHSLFPLFFIIFFDF</sequence>
<dbReference type="AlphaFoldDB" id="A0AAD8NPD7"/>
<organism evidence="1 2">
    <name type="scientific">Tagetes erecta</name>
    <name type="common">African marigold</name>
    <dbReference type="NCBI Taxonomy" id="13708"/>
    <lineage>
        <taxon>Eukaryota</taxon>
        <taxon>Viridiplantae</taxon>
        <taxon>Streptophyta</taxon>
        <taxon>Embryophyta</taxon>
        <taxon>Tracheophyta</taxon>
        <taxon>Spermatophyta</taxon>
        <taxon>Magnoliopsida</taxon>
        <taxon>eudicotyledons</taxon>
        <taxon>Gunneridae</taxon>
        <taxon>Pentapetalae</taxon>
        <taxon>asterids</taxon>
        <taxon>campanulids</taxon>
        <taxon>Asterales</taxon>
        <taxon>Asteraceae</taxon>
        <taxon>Asteroideae</taxon>
        <taxon>Heliantheae alliance</taxon>
        <taxon>Tageteae</taxon>
        <taxon>Tagetes</taxon>
    </lineage>
</organism>
<reference evidence="1" key="1">
    <citation type="journal article" date="2023" name="bioRxiv">
        <title>Improved chromosome-level genome assembly for marigold (Tagetes erecta).</title>
        <authorList>
            <person name="Jiang F."/>
            <person name="Yuan L."/>
            <person name="Wang S."/>
            <person name="Wang H."/>
            <person name="Xu D."/>
            <person name="Wang A."/>
            <person name="Fan W."/>
        </authorList>
    </citation>
    <scope>NUCLEOTIDE SEQUENCE</scope>
    <source>
        <strain evidence="1">WSJ</strain>
        <tissue evidence="1">Leaf</tissue>
    </source>
</reference>
<protein>
    <submittedName>
        <fullName evidence="1">Uncharacterized protein</fullName>
    </submittedName>
</protein>
<evidence type="ECO:0000313" key="2">
    <source>
        <dbReference type="Proteomes" id="UP001229421"/>
    </source>
</evidence>
<comment type="caution">
    <text evidence="1">The sequence shown here is derived from an EMBL/GenBank/DDBJ whole genome shotgun (WGS) entry which is preliminary data.</text>
</comment>
<dbReference type="Proteomes" id="UP001229421">
    <property type="component" value="Unassembled WGS sequence"/>
</dbReference>
<name>A0AAD8NPD7_TARER</name>
<accession>A0AAD8NPD7</accession>
<evidence type="ECO:0000313" key="1">
    <source>
        <dbReference type="EMBL" id="KAK1415816.1"/>
    </source>
</evidence>
<keyword evidence="2" id="KW-1185">Reference proteome</keyword>
<gene>
    <name evidence="1" type="ORF">QVD17_31604</name>
</gene>